<accession>A0ABC8U580</accession>
<gene>
    <name evidence="4" type="ORF">ILEXP_LOCUS44677</name>
</gene>
<organism evidence="4 5">
    <name type="scientific">Ilex paraguariensis</name>
    <name type="common">yerba mate</name>
    <dbReference type="NCBI Taxonomy" id="185542"/>
    <lineage>
        <taxon>Eukaryota</taxon>
        <taxon>Viridiplantae</taxon>
        <taxon>Streptophyta</taxon>
        <taxon>Embryophyta</taxon>
        <taxon>Tracheophyta</taxon>
        <taxon>Spermatophyta</taxon>
        <taxon>Magnoliopsida</taxon>
        <taxon>eudicotyledons</taxon>
        <taxon>Gunneridae</taxon>
        <taxon>Pentapetalae</taxon>
        <taxon>asterids</taxon>
        <taxon>campanulids</taxon>
        <taxon>Aquifoliales</taxon>
        <taxon>Aquifoliaceae</taxon>
        <taxon>Ilex</taxon>
    </lineage>
</organism>
<reference evidence="4 5" key="1">
    <citation type="submission" date="2024-02" db="EMBL/GenBank/DDBJ databases">
        <authorList>
            <person name="Vignale AGUSTIN F."/>
            <person name="Sosa J E."/>
            <person name="Modenutti C."/>
        </authorList>
    </citation>
    <scope>NUCLEOTIDE SEQUENCE [LARGE SCALE GENOMIC DNA]</scope>
</reference>
<name>A0ABC8U580_9AQUA</name>
<evidence type="ECO:0000313" key="5">
    <source>
        <dbReference type="Proteomes" id="UP001642360"/>
    </source>
</evidence>
<feature type="non-terminal residue" evidence="4">
    <location>
        <position position="95"/>
    </location>
</feature>
<dbReference type="InterPro" id="IPR027443">
    <property type="entry name" value="IPNS-like_sf"/>
</dbReference>
<dbReference type="Proteomes" id="UP001642360">
    <property type="component" value="Unassembled WGS sequence"/>
</dbReference>
<sequence>MSPEPPQVDKIPAICRNEEMAWDGHATTVGEMVAELLSEGWPDLTVGLSHHTDPGLLTVLLQNQVPGLQVKHDGAWVDVKRVPGTLIDNIGDFLQ</sequence>
<dbReference type="InterPro" id="IPR050295">
    <property type="entry name" value="Plant_2OG-oxidoreductases"/>
</dbReference>
<keyword evidence="2" id="KW-0408">Iron</keyword>
<dbReference type="InterPro" id="IPR044861">
    <property type="entry name" value="IPNS-like_FE2OG_OXY"/>
</dbReference>
<protein>
    <recommendedName>
        <fullName evidence="3">Isopenicillin N synthase-like Fe(2+) 2OG dioxygenase domain-containing protein</fullName>
    </recommendedName>
</protein>
<dbReference type="PANTHER" id="PTHR47991">
    <property type="entry name" value="OXOGLUTARATE/IRON-DEPENDENT DIOXYGENASE"/>
    <property type="match status" value="1"/>
</dbReference>
<evidence type="ECO:0000313" key="4">
    <source>
        <dbReference type="EMBL" id="CAK9174897.1"/>
    </source>
</evidence>
<proteinExistence type="predicted"/>
<dbReference type="EMBL" id="CAUOFW020006491">
    <property type="protein sequence ID" value="CAK9174897.1"/>
    <property type="molecule type" value="Genomic_DNA"/>
</dbReference>
<comment type="caution">
    <text evidence="4">The sequence shown here is derived from an EMBL/GenBank/DDBJ whole genome shotgun (WGS) entry which is preliminary data.</text>
</comment>
<evidence type="ECO:0000256" key="1">
    <source>
        <dbReference type="ARBA" id="ARBA00022723"/>
    </source>
</evidence>
<dbReference type="GO" id="GO:0046872">
    <property type="term" value="F:metal ion binding"/>
    <property type="evidence" value="ECO:0007669"/>
    <property type="project" value="UniProtKB-KW"/>
</dbReference>
<keyword evidence="5" id="KW-1185">Reference proteome</keyword>
<dbReference type="Gene3D" id="2.60.120.330">
    <property type="entry name" value="B-lactam Antibiotic, Isopenicillin N Synthase, Chain"/>
    <property type="match status" value="1"/>
</dbReference>
<dbReference type="AlphaFoldDB" id="A0ABC8U580"/>
<dbReference type="Pfam" id="PF03171">
    <property type="entry name" value="2OG-FeII_Oxy"/>
    <property type="match status" value="1"/>
</dbReference>
<feature type="domain" description="Isopenicillin N synthase-like Fe(2+) 2OG dioxygenase" evidence="3">
    <location>
        <begin position="42"/>
        <end position="95"/>
    </location>
</feature>
<evidence type="ECO:0000259" key="3">
    <source>
        <dbReference type="Pfam" id="PF03171"/>
    </source>
</evidence>
<dbReference type="SUPFAM" id="SSF51197">
    <property type="entry name" value="Clavaminate synthase-like"/>
    <property type="match status" value="1"/>
</dbReference>
<keyword evidence="1" id="KW-0479">Metal-binding</keyword>
<evidence type="ECO:0000256" key="2">
    <source>
        <dbReference type="ARBA" id="ARBA00023004"/>
    </source>
</evidence>